<dbReference type="InterPro" id="IPR029055">
    <property type="entry name" value="Ntn_hydrolases_N"/>
</dbReference>
<keyword evidence="12" id="KW-1185">Reference proteome</keyword>
<dbReference type="InterPro" id="IPR035490">
    <property type="entry name" value="GlmS/FrlB_SIS"/>
</dbReference>
<feature type="initiator methionine" description="Removed" evidence="8">
    <location>
        <position position="1"/>
    </location>
</feature>
<comment type="subunit">
    <text evidence="8">Homodimer.</text>
</comment>
<dbReference type="NCBIfam" id="TIGR01135">
    <property type="entry name" value="glmS"/>
    <property type="match status" value="1"/>
</dbReference>
<evidence type="ECO:0000256" key="2">
    <source>
        <dbReference type="ARBA" id="ARBA00012916"/>
    </source>
</evidence>
<organism evidence="11 12">
    <name type="scientific">Undibacterium aquatile</name>
    <dbReference type="NCBI Taxonomy" id="1537398"/>
    <lineage>
        <taxon>Bacteria</taxon>
        <taxon>Pseudomonadati</taxon>
        <taxon>Pseudomonadota</taxon>
        <taxon>Betaproteobacteria</taxon>
        <taxon>Burkholderiales</taxon>
        <taxon>Oxalobacteraceae</taxon>
        <taxon>Undibacterium</taxon>
    </lineage>
</organism>
<dbReference type="SUPFAM" id="SSF53697">
    <property type="entry name" value="SIS domain"/>
    <property type="match status" value="1"/>
</dbReference>
<dbReference type="EC" id="2.6.1.16" evidence="2 8"/>
<reference evidence="11 12" key="1">
    <citation type="submission" date="2020-08" db="EMBL/GenBank/DDBJ databases">
        <title>Novel species isolated from subtropical streams in China.</title>
        <authorList>
            <person name="Lu H."/>
        </authorList>
    </citation>
    <scope>NUCLEOTIDE SEQUENCE [LARGE SCALE GENOMIC DNA]</scope>
    <source>
        <strain evidence="11 12">CCTCC AB 2015119</strain>
    </source>
</reference>
<dbReference type="EMBL" id="JACOFT010000001">
    <property type="protein sequence ID" value="MBC3810153.1"/>
    <property type="molecule type" value="Genomic_DNA"/>
</dbReference>
<gene>
    <name evidence="8 11" type="primary">glmS</name>
    <name evidence="11" type="ORF">H8K26_01750</name>
</gene>
<dbReference type="Gene3D" id="3.40.50.10490">
    <property type="entry name" value="Glucose-6-phosphate isomerase like protein, domain 1"/>
    <property type="match status" value="2"/>
</dbReference>
<feature type="active site" description="For Fru-6P isomerization activity" evidence="8">
    <location>
        <position position="600"/>
    </location>
</feature>
<dbReference type="InterPro" id="IPR046348">
    <property type="entry name" value="SIS_dom_sf"/>
</dbReference>
<dbReference type="InterPro" id="IPR035466">
    <property type="entry name" value="GlmS/AgaS_SIS"/>
</dbReference>
<dbReference type="NCBIfam" id="NF001484">
    <property type="entry name" value="PRK00331.1"/>
    <property type="match status" value="1"/>
</dbReference>
<keyword evidence="5 8" id="KW-0808">Transferase</keyword>
<dbReference type="Pfam" id="PF01380">
    <property type="entry name" value="SIS"/>
    <property type="match status" value="2"/>
</dbReference>
<keyword evidence="8" id="KW-0963">Cytoplasm</keyword>
<evidence type="ECO:0000256" key="5">
    <source>
        <dbReference type="ARBA" id="ARBA00022679"/>
    </source>
</evidence>
<evidence type="ECO:0000256" key="8">
    <source>
        <dbReference type="HAMAP-Rule" id="MF_00164"/>
    </source>
</evidence>
<dbReference type="InterPro" id="IPR005855">
    <property type="entry name" value="GFAT"/>
</dbReference>
<evidence type="ECO:0000256" key="1">
    <source>
        <dbReference type="ARBA" id="ARBA00001031"/>
    </source>
</evidence>
<dbReference type="PROSITE" id="PS51464">
    <property type="entry name" value="SIS"/>
    <property type="match status" value="2"/>
</dbReference>
<feature type="domain" description="SIS" evidence="10">
    <location>
        <begin position="281"/>
        <end position="421"/>
    </location>
</feature>
<evidence type="ECO:0000256" key="7">
    <source>
        <dbReference type="ARBA" id="ARBA00022962"/>
    </source>
</evidence>
<dbReference type="SUPFAM" id="SSF56235">
    <property type="entry name" value="N-terminal nucleophile aminohydrolases (Ntn hydrolases)"/>
    <property type="match status" value="1"/>
</dbReference>
<keyword evidence="7" id="KW-0315">Glutamine amidotransferase</keyword>
<dbReference type="InterPro" id="IPR001347">
    <property type="entry name" value="SIS_dom"/>
</dbReference>
<comment type="catalytic activity">
    <reaction evidence="1 8">
        <text>D-fructose 6-phosphate + L-glutamine = D-glucosamine 6-phosphate + L-glutamate</text>
        <dbReference type="Rhea" id="RHEA:13237"/>
        <dbReference type="ChEBI" id="CHEBI:29985"/>
        <dbReference type="ChEBI" id="CHEBI:58359"/>
        <dbReference type="ChEBI" id="CHEBI:58725"/>
        <dbReference type="ChEBI" id="CHEBI:61527"/>
        <dbReference type="EC" id="2.6.1.16"/>
    </reaction>
</comment>
<dbReference type="InterPro" id="IPR017932">
    <property type="entry name" value="GATase_2_dom"/>
</dbReference>
<comment type="subcellular location">
    <subcellularLocation>
        <location evidence="8">Cytoplasm</location>
    </subcellularLocation>
</comment>
<sequence length="605" mass="65998">MCGIVGAVAQRNITPILLEGLKRLEYRGYDSCGIALHVNGQLQRSRSTSRVAELQAQVEQSGLSGFTGIAHTRWATHGVPSSANAHPHFSRDRIALVHNGIIENHEELRTELKALGYVFESQTDTEVIAHLVDHLYQGDLFETVQQAVKRLTGAYAIAVFCRDEPHRVIGARQGSPLIVGVGKGENFLASDAMALAGTTDQIIYLEEGDVVDLQLQRCWIVDVHGKAAEREVRTVHAHSGAAELDPYRHYMQKEIFEQPRAIGDTLEGVTSIMPELFGDKAYGVFKQIDSVLILACGTSYYAGLTAKYWLESIAKIPVNVEIASEYRYRDSVPNPNSLVVTISQSGETADTLAALKHARSLGMQHTLTICNVSTSAMVRECVLSYITRAGIEVGVASTKAFTTQLVALFLLTLTLAQSKGRLSDADEAEHIKALRHLPLAVSAVLALEPQIIAWSEEFAAKENALFLGRGLHYPIALEGALKLKEISYIHAEAYPAGELKHGPLALVTKEMPVVTVAPNDALIEKLKSNLQEVRARGGELFVFADADSHITSSEGVHVIRLPEHYGQLSAILHVVPLQLLAYHTALARGTDVDKPRNLAKSVTVE</sequence>
<dbReference type="Proteomes" id="UP000637632">
    <property type="component" value="Unassembled WGS sequence"/>
</dbReference>
<accession>A0ABR6XB44</accession>
<keyword evidence="6" id="KW-0677">Repeat</keyword>
<feature type="domain" description="Glutamine amidotransferase type-2" evidence="9">
    <location>
        <begin position="2"/>
        <end position="216"/>
    </location>
</feature>
<dbReference type="Pfam" id="PF13522">
    <property type="entry name" value="GATase_6"/>
    <property type="match status" value="1"/>
</dbReference>
<proteinExistence type="inferred from homology"/>
<evidence type="ECO:0000259" key="9">
    <source>
        <dbReference type="PROSITE" id="PS51278"/>
    </source>
</evidence>
<dbReference type="InterPro" id="IPR047084">
    <property type="entry name" value="GFAT_N"/>
</dbReference>
<evidence type="ECO:0000259" key="10">
    <source>
        <dbReference type="PROSITE" id="PS51464"/>
    </source>
</evidence>
<dbReference type="PANTHER" id="PTHR10937:SF0">
    <property type="entry name" value="GLUTAMINE--FRUCTOSE-6-PHOSPHATE TRANSAMINASE (ISOMERIZING)"/>
    <property type="match status" value="1"/>
</dbReference>
<name>A0ABR6XB44_9BURK</name>
<feature type="domain" description="SIS" evidence="10">
    <location>
        <begin position="454"/>
        <end position="595"/>
    </location>
</feature>
<dbReference type="HAMAP" id="MF_00164">
    <property type="entry name" value="GlmS"/>
    <property type="match status" value="1"/>
</dbReference>
<dbReference type="CDD" id="cd00714">
    <property type="entry name" value="GFAT"/>
    <property type="match status" value="1"/>
</dbReference>
<dbReference type="CDD" id="cd05009">
    <property type="entry name" value="SIS_GlmS_GlmD_2"/>
    <property type="match status" value="1"/>
</dbReference>
<evidence type="ECO:0000313" key="12">
    <source>
        <dbReference type="Proteomes" id="UP000637632"/>
    </source>
</evidence>
<dbReference type="Gene3D" id="3.60.20.10">
    <property type="entry name" value="Glutamine Phosphoribosylpyrophosphate, subunit 1, domain 1"/>
    <property type="match status" value="1"/>
</dbReference>
<dbReference type="PROSITE" id="PS51278">
    <property type="entry name" value="GATASE_TYPE_2"/>
    <property type="match status" value="1"/>
</dbReference>
<evidence type="ECO:0000256" key="6">
    <source>
        <dbReference type="ARBA" id="ARBA00022737"/>
    </source>
</evidence>
<comment type="function">
    <text evidence="8">Catalyzes the first step in hexosamine metabolism, converting fructose-6P into glucosamine-6P using glutamine as a nitrogen source.</text>
</comment>
<dbReference type="PANTHER" id="PTHR10937">
    <property type="entry name" value="GLUCOSAMINE--FRUCTOSE-6-PHOSPHATE AMINOTRANSFERASE, ISOMERIZING"/>
    <property type="match status" value="1"/>
</dbReference>
<dbReference type="GO" id="GO:0004360">
    <property type="term" value="F:glutamine-fructose-6-phosphate transaminase (isomerizing) activity"/>
    <property type="evidence" value="ECO:0007669"/>
    <property type="project" value="UniProtKB-EC"/>
</dbReference>
<protein>
    <recommendedName>
        <fullName evidence="3 8">Glutamine--fructose-6-phosphate aminotransferase [isomerizing]</fullName>
        <ecNumber evidence="2 8">2.6.1.16</ecNumber>
    </recommendedName>
    <alternativeName>
        <fullName evidence="8">D-fructose-6-phosphate amidotransferase</fullName>
    </alternativeName>
    <alternativeName>
        <fullName evidence="8">GFAT</fullName>
    </alternativeName>
    <alternativeName>
        <fullName evidence="8">Glucosamine-6-phosphate synthase</fullName>
    </alternativeName>
    <alternativeName>
        <fullName evidence="8">Hexosephosphate aminotransferase</fullName>
    </alternativeName>
    <alternativeName>
        <fullName evidence="8">L-glutamine--D-fructose-6-phosphate amidotransferase</fullName>
    </alternativeName>
</protein>
<evidence type="ECO:0000313" key="11">
    <source>
        <dbReference type="EMBL" id="MBC3810153.1"/>
    </source>
</evidence>
<keyword evidence="4 8" id="KW-0032">Aminotransferase</keyword>
<evidence type="ECO:0000256" key="3">
    <source>
        <dbReference type="ARBA" id="ARBA00016090"/>
    </source>
</evidence>
<feature type="active site" description="Nucleophile; for GATase activity" evidence="8">
    <location>
        <position position="2"/>
    </location>
</feature>
<comment type="caution">
    <text evidence="11">The sequence shown here is derived from an EMBL/GenBank/DDBJ whole genome shotgun (WGS) entry which is preliminary data.</text>
</comment>
<dbReference type="CDD" id="cd05008">
    <property type="entry name" value="SIS_GlmS_GlmD_1"/>
    <property type="match status" value="1"/>
</dbReference>
<dbReference type="RefSeq" id="WP_190476935.1">
    <property type="nucleotide sequence ID" value="NZ_JACOFT010000001.1"/>
</dbReference>
<evidence type="ECO:0000256" key="4">
    <source>
        <dbReference type="ARBA" id="ARBA00022576"/>
    </source>
</evidence>